<comment type="caution">
    <text evidence="6">The sequence shown here is derived from an EMBL/GenBank/DDBJ whole genome shotgun (WGS) entry which is preliminary data.</text>
</comment>
<dbReference type="Pfam" id="PF13499">
    <property type="entry name" value="EF-hand_7"/>
    <property type="match status" value="2"/>
</dbReference>
<evidence type="ECO:0000256" key="2">
    <source>
        <dbReference type="ARBA" id="ARBA00022737"/>
    </source>
</evidence>
<dbReference type="GO" id="GO:0016460">
    <property type="term" value="C:myosin II complex"/>
    <property type="evidence" value="ECO:0007669"/>
    <property type="project" value="TreeGrafter"/>
</dbReference>
<dbReference type="CDD" id="cd00051">
    <property type="entry name" value="EFh"/>
    <property type="match status" value="1"/>
</dbReference>
<dbReference type="PANTHER" id="PTHR23048:SF48">
    <property type="entry name" value="CENTRIN 3"/>
    <property type="match status" value="1"/>
</dbReference>
<proteinExistence type="predicted"/>
<reference evidence="7" key="1">
    <citation type="journal article" date="2023" name="Commun. Biol.">
        <title>Genome analysis of Parmales, the sister group of diatoms, reveals the evolutionary specialization of diatoms from phago-mixotrophs to photoautotrophs.</title>
        <authorList>
            <person name="Ban H."/>
            <person name="Sato S."/>
            <person name="Yoshikawa S."/>
            <person name="Yamada K."/>
            <person name="Nakamura Y."/>
            <person name="Ichinomiya M."/>
            <person name="Sato N."/>
            <person name="Blanc-Mathieu R."/>
            <person name="Endo H."/>
            <person name="Kuwata A."/>
            <person name="Ogata H."/>
        </authorList>
    </citation>
    <scope>NUCLEOTIDE SEQUENCE [LARGE SCALE GENOMIC DNA]</scope>
    <source>
        <strain evidence="7">NIES 3700</strain>
    </source>
</reference>
<keyword evidence="7" id="KW-1185">Reference proteome</keyword>
<dbReference type="Gene3D" id="1.10.238.10">
    <property type="entry name" value="EF-hand"/>
    <property type="match status" value="2"/>
</dbReference>
<gene>
    <name evidence="6" type="ORF">TrLO_g9986</name>
</gene>
<dbReference type="InterPro" id="IPR002048">
    <property type="entry name" value="EF_hand_dom"/>
</dbReference>
<keyword evidence="1" id="KW-0479">Metal-binding</keyword>
<dbReference type="Proteomes" id="UP001165122">
    <property type="component" value="Unassembled WGS sequence"/>
</dbReference>
<dbReference type="GO" id="GO:0005509">
    <property type="term" value="F:calcium ion binding"/>
    <property type="evidence" value="ECO:0007669"/>
    <property type="project" value="InterPro"/>
</dbReference>
<feature type="domain" description="EF-hand" evidence="5">
    <location>
        <begin position="122"/>
        <end position="157"/>
    </location>
</feature>
<dbReference type="InterPro" id="IPR050230">
    <property type="entry name" value="CALM/Myosin/TropC-like"/>
</dbReference>
<dbReference type="SUPFAM" id="SSF47473">
    <property type="entry name" value="EF-hand"/>
    <property type="match status" value="1"/>
</dbReference>
<dbReference type="InterPro" id="IPR011992">
    <property type="entry name" value="EF-hand-dom_pair"/>
</dbReference>
<dbReference type="PANTHER" id="PTHR23048">
    <property type="entry name" value="MYOSIN LIGHT CHAIN 1, 3"/>
    <property type="match status" value="1"/>
</dbReference>
<dbReference type="SMART" id="SM00054">
    <property type="entry name" value="EFh"/>
    <property type="match status" value="4"/>
</dbReference>
<dbReference type="OrthoDB" id="26525at2759"/>
<accession>A0A9W7EFH7</accession>
<name>A0A9W7EFH7_9STRA</name>
<dbReference type="InterPro" id="IPR018247">
    <property type="entry name" value="EF_Hand_1_Ca_BS"/>
</dbReference>
<dbReference type="PROSITE" id="PS00018">
    <property type="entry name" value="EF_HAND_1"/>
    <property type="match status" value="2"/>
</dbReference>
<evidence type="ECO:0000256" key="4">
    <source>
        <dbReference type="SAM" id="MobiDB-lite"/>
    </source>
</evidence>
<dbReference type="FunFam" id="1.10.238.10:FF:000077">
    <property type="entry name" value="Centrin 1"/>
    <property type="match status" value="1"/>
</dbReference>
<evidence type="ECO:0000256" key="1">
    <source>
        <dbReference type="ARBA" id="ARBA00022723"/>
    </source>
</evidence>
<feature type="domain" description="EF-hand" evidence="5">
    <location>
        <begin position="45"/>
        <end position="80"/>
    </location>
</feature>
<organism evidence="6 7">
    <name type="scientific">Triparma laevis f. longispina</name>
    <dbReference type="NCBI Taxonomy" id="1714387"/>
    <lineage>
        <taxon>Eukaryota</taxon>
        <taxon>Sar</taxon>
        <taxon>Stramenopiles</taxon>
        <taxon>Ochrophyta</taxon>
        <taxon>Bolidophyceae</taxon>
        <taxon>Parmales</taxon>
        <taxon>Triparmaceae</taxon>
        <taxon>Triparma</taxon>
    </lineage>
</organism>
<dbReference type="PROSITE" id="PS50222">
    <property type="entry name" value="EF_HAND_2"/>
    <property type="match status" value="3"/>
</dbReference>
<dbReference type="AlphaFoldDB" id="A0A9W7EFH7"/>
<evidence type="ECO:0000259" key="5">
    <source>
        <dbReference type="PROSITE" id="PS50222"/>
    </source>
</evidence>
<keyword evidence="2" id="KW-0677">Repeat</keyword>
<protein>
    <recommendedName>
        <fullName evidence="5">EF-hand domain-containing protein</fullName>
    </recommendedName>
</protein>
<dbReference type="EMBL" id="BRXW01000784">
    <property type="protein sequence ID" value="GMH76938.1"/>
    <property type="molecule type" value="Genomic_DNA"/>
</dbReference>
<sequence length="193" mass="21976">MVIPIPVLNKVDLFSPPSPPAPHTPMLSSSNLGSRRPQRTELTDDQMQELREAYDLFDSDKTGSIDLHELKVLMRALGFEVKKKEVVKLVHDADPNGKSTGDGMVDFNVFLDIMSDKYSERDPSDEIKKAFELFDDDKSGKIGMRNMRRIARELGENLSEEELQAMIDEFDRDQDGEINEEEFTYIMAQSSND</sequence>
<evidence type="ECO:0000313" key="7">
    <source>
        <dbReference type="Proteomes" id="UP001165122"/>
    </source>
</evidence>
<feature type="region of interest" description="Disordered" evidence="4">
    <location>
        <begin position="13"/>
        <end position="40"/>
    </location>
</feature>
<evidence type="ECO:0000313" key="6">
    <source>
        <dbReference type="EMBL" id="GMH76938.1"/>
    </source>
</evidence>
<evidence type="ECO:0000256" key="3">
    <source>
        <dbReference type="ARBA" id="ARBA00022837"/>
    </source>
</evidence>
<keyword evidence="3" id="KW-0106">Calcium</keyword>
<feature type="domain" description="EF-hand" evidence="5">
    <location>
        <begin position="158"/>
        <end position="193"/>
    </location>
</feature>